<keyword evidence="1" id="KW-1133">Transmembrane helix</keyword>
<keyword evidence="1" id="KW-0812">Transmembrane</keyword>
<keyword evidence="3" id="KW-1185">Reference proteome</keyword>
<dbReference type="EMBL" id="FZPH01000015">
    <property type="protein sequence ID" value="SNT63419.1"/>
    <property type="molecule type" value="Genomic_DNA"/>
</dbReference>
<proteinExistence type="predicted"/>
<feature type="transmembrane region" description="Helical" evidence="1">
    <location>
        <begin position="269"/>
        <end position="292"/>
    </location>
</feature>
<dbReference type="OrthoDB" id="3383117at2"/>
<dbReference type="AlphaFoldDB" id="A0A239PAG5"/>
<accession>A0A239PAG5</accession>
<evidence type="ECO:0000313" key="3">
    <source>
        <dbReference type="Proteomes" id="UP000198362"/>
    </source>
</evidence>
<gene>
    <name evidence="2" type="ORF">SAMN05421812_11592</name>
</gene>
<reference evidence="2 3" key="1">
    <citation type="submission" date="2017-06" db="EMBL/GenBank/DDBJ databases">
        <authorList>
            <person name="Kim H.J."/>
            <person name="Triplett B.A."/>
        </authorList>
    </citation>
    <scope>NUCLEOTIDE SEQUENCE [LARGE SCALE GENOMIC DNA]</scope>
    <source>
        <strain evidence="2 3">CGMCC 4.5593</strain>
    </source>
</reference>
<protein>
    <submittedName>
        <fullName evidence="2">Uncharacterized protein</fullName>
    </submittedName>
</protein>
<sequence length="297" mass="30855">MIDEHARVRRGMRELADAVPVPEVGSAALRAAAGPRPRNRWLPVLAAAATAFAVVAVGQVPGLSRGTEAAPATKPDVAVLPEKLLGHSMMTGHVSADPPGPVVALYSSGSEHPPQVVGVDGRSYRDLDAVLDLASGARTAIPGQLGTVDAAFAPDGARLALQRDGELRIVRLDLRGLGFPDGLAIVDLVGGDTVTVDAPAGLRGLLGWRGNGLLVDNWDTIVRVPVAGGPSEVVSSLRIGNDDFVNLQLATALLPSLQVRAMDADRGRWPLSIQLLAVVGALLAGWLGTLLVRGLRR</sequence>
<evidence type="ECO:0000256" key="1">
    <source>
        <dbReference type="SAM" id="Phobius"/>
    </source>
</evidence>
<dbReference type="Proteomes" id="UP000198362">
    <property type="component" value="Unassembled WGS sequence"/>
</dbReference>
<dbReference type="RefSeq" id="WP_144022840.1">
    <property type="nucleotide sequence ID" value="NZ_FZPH01000015.1"/>
</dbReference>
<keyword evidence="1" id="KW-0472">Membrane</keyword>
<name>A0A239PAG5_9ACTN</name>
<organism evidence="2 3">
    <name type="scientific">Asanoa hainanensis</name>
    <dbReference type="NCBI Taxonomy" id="560556"/>
    <lineage>
        <taxon>Bacteria</taxon>
        <taxon>Bacillati</taxon>
        <taxon>Actinomycetota</taxon>
        <taxon>Actinomycetes</taxon>
        <taxon>Micromonosporales</taxon>
        <taxon>Micromonosporaceae</taxon>
        <taxon>Asanoa</taxon>
    </lineage>
</organism>
<evidence type="ECO:0000313" key="2">
    <source>
        <dbReference type="EMBL" id="SNT63419.1"/>
    </source>
</evidence>